<dbReference type="Proteomes" id="UP000824014">
    <property type="component" value="Unassembled WGS sequence"/>
</dbReference>
<dbReference type="InterPro" id="IPR038042">
    <property type="entry name" value="Gp37-like"/>
</dbReference>
<gene>
    <name evidence="1" type="ORF">H9816_04140</name>
</gene>
<protein>
    <submittedName>
        <fullName evidence="1">Gp37 family protein</fullName>
    </submittedName>
</protein>
<comment type="caution">
    <text evidence="1">The sequence shown here is derived from an EMBL/GenBank/DDBJ whole genome shotgun (WGS) entry which is preliminary data.</text>
</comment>
<proteinExistence type="predicted"/>
<accession>A0A9D2DDN0</accession>
<dbReference type="AlphaFoldDB" id="A0A9D2DDN0"/>
<reference evidence="1" key="2">
    <citation type="submission" date="2021-04" db="EMBL/GenBank/DDBJ databases">
        <authorList>
            <person name="Gilroy R."/>
        </authorList>
    </citation>
    <scope>NUCLEOTIDE SEQUENCE</scope>
    <source>
        <strain evidence="1">ChiHjej11B10-19426</strain>
    </source>
</reference>
<dbReference type="Gene3D" id="3.30.2000.10">
    <property type="entry name" value="Phage tail protein-like"/>
    <property type="match status" value="1"/>
</dbReference>
<evidence type="ECO:0000313" key="1">
    <source>
        <dbReference type="EMBL" id="HIZ15082.1"/>
    </source>
</evidence>
<sequence>METTERNFEPTPYERYEDELVALLQMEGVEVRPLPRVADLEAPRPTQIPQVFVLINGGQFADREELAVVAQLETVQGELFIRARNRRGPDGLFAVYEEIRRRLLGYRLRGAKTPVYFNSFGYVDGLHNSWQYALTFSFAAYCVAADRDGERPPEPPIKRITHEIQTV</sequence>
<evidence type="ECO:0000313" key="2">
    <source>
        <dbReference type="Proteomes" id="UP000824014"/>
    </source>
</evidence>
<reference evidence="1" key="1">
    <citation type="journal article" date="2021" name="PeerJ">
        <title>Extensive microbial diversity within the chicken gut microbiome revealed by metagenomics and culture.</title>
        <authorList>
            <person name="Gilroy R."/>
            <person name="Ravi A."/>
            <person name="Getino M."/>
            <person name="Pursley I."/>
            <person name="Horton D.L."/>
            <person name="Alikhan N.F."/>
            <person name="Baker D."/>
            <person name="Gharbi K."/>
            <person name="Hall N."/>
            <person name="Watson M."/>
            <person name="Adriaenssens E.M."/>
            <person name="Foster-Nyarko E."/>
            <person name="Jarju S."/>
            <person name="Secka A."/>
            <person name="Antonio M."/>
            <person name="Oren A."/>
            <person name="Chaudhuri R.R."/>
            <person name="La Ragione R."/>
            <person name="Hildebrand F."/>
            <person name="Pallen M.J."/>
        </authorList>
    </citation>
    <scope>NUCLEOTIDE SEQUENCE</scope>
    <source>
        <strain evidence="1">ChiHjej11B10-19426</strain>
    </source>
</reference>
<name>A0A9D2DDN0_9BACT</name>
<dbReference type="EMBL" id="DXCC01000012">
    <property type="protein sequence ID" value="HIZ15082.1"/>
    <property type="molecule type" value="Genomic_DNA"/>
</dbReference>
<dbReference type="InterPro" id="IPR035934">
    <property type="entry name" value="Phage_tail_protein-like_sf"/>
</dbReference>
<organism evidence="1 2">
    <name type="scientific">Candidatus Tidjanibacter faecipullorum</name>
    <dbReference type="NCBI Taxonomy" id="2838766"/>
    <lineage>
        <taxon>Bacteria</taxon>
        <taxon>Pseudomonadati</taxon>
        <taxon>Bacteroidota</taxon>
        <taxon>Bacteroidia</taxon>
        <taxon>Bacteroidales</taxon>
        <taxon>Rikenellaceae</taxon>
        <taxon>Tidjanibacter</taxon>
    </lineage>
</organism>
<dbReference type="InterPro" id="IPR018602">
    <property type="entry name" value="Gp37/STM4215"/>
</dbReference>
<dbReference type="Pfam" id="PF09646">
    <property type="entry name" value="Gp37"/>
    <property type="match status" value="1"/>
</dbReference>
<dbReference type="SUPFAM" id="SSF143749">
    <property type="entry name" value="Phage tail protein-like"/>
    <property type="match status" value="1"/>
</dbReference>